<feature type="transmembrane region" description="Helical" evidence="1">
    <location>
        <begin position="165"/>
        <end position="187"/>
    </location>
</feature>
<evidence type="ECO:0000313" key="4">
    <source>
        <dbReference type="Proteomes" id="UP000045545"/>
    </source>
</evidence>
<protein>
    <submittedName>
        <fullName evidence="3">Nucleoside recognition Gate</fullName>
    </submittedName>
</protein>
<reference evidence="3 4" key="1">
    <citation type="submission" date="2015-03" db="EMBL/GenBank/DDBJ databases">
        <authorList>
            <person name="Murphy D."/>
        </authorList>
    </citation>
    <scope>NUCLEOTIDE SEQUENCE [LARGE SCALE GENOMIC DNA]</scope>
    <source>
        <strain evidence="3 4">OL-4</strain>
    </source>
</reference>
<keyword evidence="1" id="KW-0812">Transmembrane</keyword>
<gene>
    <name evidence="3" type="ORF">2257</name>
</gene>
<proteinExistence type="predicted"/>
<name>A0A0E4GBN1_9FIRM</name>
<dbReference type="EMBL" id="CGIH01000038">
    <property type="protein sequence ID" value="CFX94069.1"/>
    <property type="molecule type" value="Genomic_DNA"/>
</dbReference>
<keyword evidence="4" id="KW-1185">Reference proteome</keyword>
<keyword evidence="1" id="KW-0472">Membrane</keyword>
<dbReference type="InterPro" id="IPR011642">
    <property type="entry name" value="Gate_dom"/>
</dbReference>
<dbReference type="OrthoDB" id="9782481at2"/>
<dbReference type="STRING" id="690567.2257"/>
<feature type="transmembrane region" description="Helical" evidence="1">
    <location>
        <begin position="128"/>
        <end position="153"/>
    </location>
</feature>
<dbReference type="Pfam" id="PF07670">
    <property type="entry name" value="Gate"/>
    <property type="match status" value="1"/>
</dbReference>
<organism evidence="3 4">
    <name type="scientific">Syntrophomonas zehnderi OL-4</name>
    <dbReference type="NCBI Taxonomy" id="690567"/>
    <lineage>
        <taxon>Bacteria</taxon>
        <taxon>Bacillati</taxon>
        <taxon>Bacillota</taxon>
        <taxon>Clostridia</taxon>
        <taxon>Eubacteriales</taxon>
        <taxon>Syntrophomonadaceae</taxon>
        <taxon>Syntrophomonas</taxon>
    </lineage>
</organism>
<sequence>MLNVVWLLLLVSGIIVAGLNGNIEVVTQAALGAARDAVQVCFNLIGIMALWLGIMKIAEKGGLINGLAWLLRPLLVKLFPGVPPRHPAMGAIILNLSANVLGLGNAATPFGMKAMQELQKLNNDSKEASAAMCTFLALNTSCITLIPATIIGVRASFKSADPTEIVGACIFATSCAMIIAVSLDYFFRTYSHWGRK</sequence>
<feature type="transmembrane region" description="Helical" evidence="1">
    <location>
        <begin position="88"/>
        <end position="107"/>
    </location>
</feature>
<evidence type="ECO:0000259" key="2">
    <source>
        <dbReference type="Pfam" id="PF07670"/>
    </source>
</evidence>
<keyword evidence="1" id="KW-1133">Transmembrane helix</keyword>
<dbReference type="AlphaFoldDB" id="A0A0E4GBN1"/>
<dbReference type="RefSeq" id="WP_046498952.1">
    <property type="nucleotide sequence ID" value="NZ_CGIH01000038.1"/>
</dbReference>
<dbReference type="Proteomes" id="UP000045545">
    <property type="component" value="Unassembled WGS sequence"/>
</dbReference>
<accession>A0A0E4GBN1</accession>
<evidence type="ECO:0000256" key="1">
    <source>
        <dbReference type="SAM" id="Phobius"/>
    </source>
</evidence>
<evidence type="ECO:0000313" key="3">
    <source>
        <dbReference type="EMBL" id="CFX94069.1"/>
    </source>
</evidence>
<feature type="transmembrane region" description="Helical" evidence="1">
    <location>
        <begin position="37"/>
        <end position="55"/>
    </location>
</feature>
<feature type="domain" description="Nucleoside transporter/FeoB GTPase Gate" evidence="2">
    <location>
        <begin position="42"/>
        <end position="155"/>
    </location>
</feature>